<reference evidence="2" key="1">
    <citation type="journal article" date="2019" name="Int. J. Syst. Evol. Microbiol.">
        <title>The Global Catalogue of Microorganisms (GCM) 10K type strain sequencing project: providing services to taxonomists for standard genome sequencing and annotation.</title>
        <authorList>
            <consortium name="The Broad Institute Genomics Platform"/>
            <consortium name="The Broad Institute Genome Sequencing Center for Infectious Disease"/>
            <person name="Wu L."/>
            <person name="Ma J."/>
        </authorList>
    </citation>
    <scope>NUCLEOTIDE SEQUENCE [LARGE SCALE GENOMIC DNA]</scope>
    <source>
        <strain evidence="2">CGMCC 4.7645</strain>
    </source>
</reference>
<dbReference type="EMBL" id="JBHUKR010000004">
    <property type="protein sequence ID" value="MFD2415473.1"/>
    <property type="molecule type" value="Genomic_DNA"/>
</dbReference>
<sequence length="56" mass="5465">MTDHARPGGGQPVAAGKPGLAPLSTEEFAWLGAGILPPGTLNVGRVMAGLAGDGAR</sequence>
<gene>
    <name evidence="1" type="ORF">ACFSXZ_03935</name>
</gene>
<dbReference type="Proteomes" id="UP001597417">
    <property type="component" value="Unassembled WGS sequence"/>
</dbReference>
<keyword evidence="2" id="KW-1185">Reference proteome</keyword>
<dbReference type="RefSeq" id="WP_378261295.1">
    <property type="nucleotide sequence ID" value="NZ_JBHUKR010000004.1"/>
</dbReference>
<organism evidence="1 2">
    <name type="scientific">Amycolatopsis pigmentata</name>
    <dbReference type="NCBI Taxonomy" id="450801"/>
    <lineage>
        <taxon>Bacteria</taxon>
        <taxon>Bacillati</taxon>
        <taxon>Actinomycetota</taxon>
        <taxon>Actinomycetes</taxon>
        <taxon>Pseudonocardiales</taxon>
        <taxon>Pseudonocardiaceae</taxon>
        <taxon>Amycolatopsis</taxon>
    </lineage>
</organism>
<name>A0ABW5FKD6_9PSEU</name>
<accession>A0ABW5FKD6</accession>
<evidence type="ECO:0000313" key="2">
    <source>
        <dbReference type="Proteomes" id="UP001597417"/>
    </source>
</evidence>
<comment type="caution">
    <text evidence="1">The sequence shown here is derived from an EMBL/GenBank/DDBJ whole genome shotgun (WGS) entry which is preliminary data.</text>
</comment>
<protein>
    <submittedName>
        <fullName evidence="1">Uncharacterized protein</fullName>
    </submittedName>
</protein>
<proteinExistence type="predicted"/>
<evidence type="ECO:0000313" key="1">
    <source>
        <dbReference type="EMBL" id="MFD2415473.1"/>
    </source>
</evidence>